<dbReference type="GO" id="GO:0022857">
    <property type="term" value="F:transmembrane transporter activity"/>
    <property type="evidence" value="ECO:0007669"/>
    <property type="project" value="InterPro"/>
</dbReference>
<feature type="transmembrane region" description="Helical" evidence="5">
    <location>
        <begin position="228"/>
        <end position="244"/>
    </location>
</feature>
<feature type="transmembrane region" description="Helical" evidence="5">
    <location>
        <begin position="268"/>
        <end position="292"/>
    </location>
</feature>
<feature type="transmembrane region" description="Helical" evidence="5">
    <location>
        <begin position="170"/>
        <end position="191"/>
    </location>
</feature>
<evidence type="ECO:0000256" key="1">
    <source>
        <dbReference type="ARBA" id="ARBA00004141"/>
    </source>
</evidence>
<gene>
    <name evidence="7" type="primary">stp</name>
    <name evidence="7" type="ORF">VQ7734_03315</name>
</gene>
<reference evidence="8" key="1">
    <citation type="submission" date="2016-12" db="EMBL/GenBank/DDBJ databases">
        <authorList>
            <person name="Rodrigo-Torres L."/>
            <person name="Arahal R.D."/>
            <person name="Lucena T."/>
        </authorList>
    </citation>
    <scope>NUCLEOTIDE SEQUENCE [LARGE SCALE GENOMIC DNA]</scope>
</reference>
<dbReference type="EMBL" id="FRFG01000042">
    <property type="protein sequence ID" value="SHO57545.1"/>
    <property type="molecule type" value="Genomic_DNA"/>
</dbReference>
<keyword evidence="2 5" id="KW-0812">Transmembrane</keyword>
<organism evidence="7 8">
    <name type="scientific">Vibrio quintilis</name>
    <dbReference type="NCBI Taxonomy" id="1117707"/>
    <lineage>
        <taxon>Bacteria</taxon>
        <taxon>Pseudomonadati</taxon>
        <taxon>Pseudomonadota</taxon>
        <taxon>Gammaproteobacteria</taxon>
        <taxon>Vibrionales</taxon>
        <taxon>Vibrionaceae</taxon>
        <taxon>Vibrio</taxon>
    </lineage>
</organism>
<dbReference type="OrthoDB" id="9807274at2"/>
<dbReference type="PROSITE" id="PS50850">
    <property type="entry name" value="MFS"/>
    <property type="match status" value="1"/>
</dbReference>
<dbReference type="PANTHER" id="PTHR42718">
    <property type="entry name" value="MAJOR FACILITATOR SUPERFAMILY MULTIDRUG TRANSPORTER MFSC"/>
    <property type="match status" value="1"/>
</dbReference>
<dbReference type="RefSeq" id="WP_073584595.1">
    <property type="nucleotide sequence ID" value="NZ_AP024897.1"/>
</dbReference>
<feature type="transmembrane region" description="Helical" evidence="5">
    <location>
        <begin position="110"/>
        <end position="130"/>
    </location>
</feature>
<keyword evidence="8" id="KW-1185">Reference proteome</keyword>
<dbReference type="Gene3D" id="1.20.1250.20">
    <property type="entry name" value="MFS general substrate transporter like domains"/>
    <property type="match status" value="1"/>
</dbReference>
<proteinExistence type="predicted"/>
<feature type="transmembrane region" description="Helical" evidence="5">
    <location>
        <begin position="78"/>
        <end position="104"/>
    </location>
</feature>
<evidence type="ECO:0000313" key="8">
    <source>
        <dbReference type="Proteomes" id="UP000184600"/>
    </source>
</evidence>
<dbReference type="InterPro" id="IPR020846">
    <property type="entry name" value="MFS_dom"/>
</dbReference>
<feature type="transmembrane region" description="Helical" evidence="5">
    <location>
        <begin position="431"/>
        <end position="455"/>
    </location>
</feature>
<evidence type="ECO:0000256" key="3">
    <source>
        <dbReference type="ARBA" id="ARBA00022989"/>
    </source>
</evidence>
<feature type="transmembrane region" description="Helical" evidence="5">
    <location>
        <begin position="203"/>
        <end position="222"/>
    </location>
</feature>
<evidence type="ECO:0000259" key="6">
    <source>
        <dbReference type="PROSITE" id="PS50850"/>
    </source>
</evidence>
<sequence>MTAQNQSLSSFALLLLVAGQLLPQIDFSIVNVALDVMGNSLHTHESGLVLIVALYALSFATFIATGARLGDRYGRKKIFMLGIIGFGITSAICGFATSITTMLAGRLLQGVFGALMMPQILATIHATLTGERHSRAVGIYTAVAGLSVAFGQMLGGWLVTADIAGLGWRLAFFINIPVCLLILGFGSRMIPETKAGHMPKMDVSGSALFALTLLCLLVPVAMGQHWPYLWLLSAGLIPAGYALWKTEARKEAANAQPLLPPSLFKTPLLLTGLTGEIAVTFTYSGFIFITAFCLQSQIHFSPLQSGNTFLSLGLSFFAGSLLSKPLSQRVGHYANFTAGCIMTFSGFILTIGLFRTIGLHLQEYDFLLATALVGFGNALMITAAFRIALTHVKQQHAGETSSIIVTLQQGCFALGTAAVGALYSATLSHGYQVAITTAIGGLCLLLLFIGGVIFARRPRKAQPLTSTVTEIVTD</sequence>
<feature type="transmembrane region" description="Helical" evidence="5">
    <location>
        <begin position="137"/>
        <end position="158"/>
    </location>
</feature>
<dbReference type="InterPro" id="IPR036259">
    <property type="entry name" value="MFS_trans_sf"/>
</dbReference>
<feature type="transmembrane region" description="Helical" evidence="5">
    <location>
        <begin position="47"/>
        <end position="66"/>
    </location>
</feature>
<keyword evidence="4 5" id="KW-0472">Membrane</keyword>
<accession>A0A1M7YY76</accession>
<evidence type="ECO:0000256" key="4">
    <source>
        <dbReference type="ARBA" id="ARBA00023136"/>
    </source>
</evidence>
<dbReference type="CDD" id="cd17321">
    <property type="entry name" value="MFS_MMR_MDR_like"/>
    <property type="match status" value="1"/>
</dbReference>
<feature type="domain" description="Major facilitator superfamily (MFS) profile" evidence="6">
    <location>
        <begin position="12"/>
        <end position="459"/>
    </location>
</feature>
<evidence type="ECO:0000256" key="2">
    <source>
        <dbReference type="ARBA" id="ARBA00022692"/>
    </source>
</evidence>
<dbReference type="GO" id="GO:0016020">
    <property type="term" value="C:membrane"/>
    <property type="evidence" value="ECO:0007669"/>
    <property type="project" value="UniProtKB-SubCell"/>
</dbReference>
<dbReference type="Gene3D" id="1.20.1720.10">
    <property type="entry name" value="Multidrug resistance protein D"/>
    <property type="match status" value="1"/>
</dbReference>
<dbReference type="PANTHER" id="PTHR42718:SF39">
    <property type="entry name" value="ACTINORHODIN TRANSPORTER-RELATED"/>
    <property type="match status" value="1"/>
</dbReference>
<feature type="transmembrane region" description="Helical" evidence="5">
    <location>
        <begin position="334"/>
        <end position="354"/>
    </location>
</feature>
<comment type="subcellular location">
    <subcellularLocation>
        <location evidence="1">Membrane</location>
        <topology evidence="1">Multi-pass membrane protein</topology>
    </subcellularLocation>
</comment>
<feature type="transmembrane region" description="Helical" evidence="5">
    <location>
        <begin position="304"/>
        <end position="322"/>
    </location>
</feature>
<dbReference type="STRING" id="1117707.VQ7734_03315"/>
<evidence type="ECO:0000256" key="5">
    <source>
        <dbReference type="SAM" id="Phobius"/>
    </source>
</evidence>
<dbReference type="SUPFAM" id="SSF103473">
    <property type="entry name" value="MFS general substrate transporter"/>
    <property type="match status" value="1"/>
</dbReference>
<name>A0A1M7YY76_9VIBR</name>
<dbReference type="InterPro" id="IPR011701">
    <property type="entry name" value="MFS"/>
</dbReference>
<keyword evidence="3 5" id="KW-1133">Transmembrane helix</keyword>
<dbReference type="Pfam" id="PF07690">
    <property type="entry name" value="MFS_1"/>
    <property type="match status" value="1"/>
</dbReference>
<dbReference type="Proteomes" id="UP000184600">
    <property type="component" value="Unassembled WGS sequence"/>
</dbReference>
<evidence type="ECO:0000313" key="7">
    <source>
        <dbReference type="EMBL" id="SHO57545.1"/>
    </source>
</evidence>
<feature type="transmembrane region" description="Helical" evidence="5">
    <location>
        <begin position="366"/>
        <end position="389"/>
    </location>
</feature>
<dbReference type="AlphaFoldDB" id="A0A1M7YY76"/>
<feature type="transmembrane region" description="Helical" evidence="5">
    <location>
        <begin position="401"/>
        <end position="425"/>
    </location>
</feature>
<protein>
    <submittedName>
        <fullName evidence="7">Multidrug resistance protein stp</fullName>
    </submittedName>
</protein>